<protein>
    <submittedName>
        <fullName evidence="2">Uncharacterized protein</fullName>
    </submittedName>
</protein>
<keyword evidence="1" id="KW-0472">Membrane</keyword>
<dbReference type="EMBL" id="JBHTMV010000013">
    <property type="protein sequence ID" value="MFD1294989.1"/>
    <property type="molecule type" value="Genomic_DNA"/>
</dbReference>
<evidence type="ECO:0000256" key="1">
    <source>
        <dbReference type="SAM" id="Phobius"/>
    </source>
</evidence>
<feature type="transmembrane region" description="Helical" evidence="1">
    <location>
        <begin position="9"/>
        <end position="28"/>
    </location>
</feature>
<accession>A0ABW3WRH8</accession>
<gene>
    <name evidence="2" type="ORF">ACFQ5N_14185</name>
</gene>
<sequence>MISLNKKQLVVIIISGGILLIPLIAMQFTDEVNWGFLDFVVAAFLLLSTGFLCEFVVRKIKKTSYQLFLIVLIIIVLLTIWIELATGVFSSL</sequence>
<name>A0ABW3WRH8_9FLAO</name>
<evidence type="ECO:0000313" key="3">
    <source>
        <dbReference type="Proteomes" id="UP001597241"/>
    </source>
</evidence>
<keyword evidence="1" id="KW-0812">Transmembrane</keyword>
<dbReference type="RefSeq" id="WP_386810443.1">
    <property type="nucleotide sequence ID" value="NZ_JBHTMV010000013.1"/>
</dbReference>
<dbReference type="Proteomes" id="UP001597241">
    <property type="component" value="Unassembled WGS sequence"/>
</dbReference>
<proteinExistence type="predicted"/>
<keyword evidence="3" id="KW-1185">Reference proteome</keyword>
<keyword evidence="1" id="KW-1133">Transmembrane helix</keyword>
<evidence type="ECO:0000313" key="2">
    <source>
        <dbReference type="EMBL" id="MFD1294989.1"/>
    </source>
</evidence>
<reference evidence="3" key="1">
    <citation type="journal article" date="2019" name="Int. J. Syst. Evol. Microbiol.">
        <title>The Global Catalogue of Microorganisms (GCM) 10K type strain sequencing project: providing services to taxonomists for standard genome sequencing and annotation.</title>
        <authorList>
            <consortium name="The Broad Institute Genomics Platform"/>
            <consortium name="The Broad Institute Genome Sequencing Center for Infectious Disease"/>
            <person name="Wu L."/>
            <person name="Ma J."/>
        </authorList>
    </citation>
    <scope>NUCLEOTIDE SEQUENCE [LARGE SCALE GENOMIC DNA]</scope>
    <source>
        <strain evidence="3">CCUG 62221</strain>
    </source>
</reference>
<comment type="caution">
    <text evidence="2">The sequence shown here is derived from an EMBL/GenBank/DDBJ whole genome shotgun (WGS) entry which is preliminary data.</text>
</comment>
<feature type="transmembrane region" description="Helical" evidence="1">
    <location>
        <begin position="34"/>
        <end position="55"/>
    </location>
</feature>
<feature type="transmembrane region" description="Helical" evidence="1">
    <location>
        <begin position="67"/>
        <end position="89"/>
    </location>
</feature>
<organism evidence="2 3">
    <name type="scientific">Lutibacter holmesii</name>
    <dbReference type="NCBI Taxonomy" id="1137985"/>
    <lineage>
        <taxon>Bacteria</taxon>
        <taxon>Pseudomonadati</taxon>
        <taxon>Bacteroidota</taxon>
        <taxon>Flavobacteriia</taxon>
        <taxon>Flavobacteriales</taxon>
        <taxon>Flavobacteriaceae</taxon>
        <taxon>Lutibacter</taxon>
    </lineage>
</organism>